<proteinExistence type="predicted"/>
<dbReference type="Pfam" id="PF05866">
    <property type="entry name" value="RusA"/>
    <property type="match status" value="1"/>
</dbReference>
<dbReference type="InterPro" id="IPR008822">
    <property type="entry name" value="Endonuclease_RusA-like"/>
</dbReference>
<dbReference type="GO" id="GO:0006281">
    <property type="term" value="P:DNA repair"/>
    <property type="evidence" value="ECO:0007669"/>
    <property type="project" value="InterPro"/>
</dbReference>
<sequence>MTMNNRWATVFDLWVDGQPKGQPRPRATAINGRVRVYDSGTAEGWKAQIQLAVRPHIQPEPFRCPILLVVSYFLPRPQRLCRRKDPAGPIPHVGKPDLDNLNKALLDSLVACGLLADDRWVVALDAWKWWHRKGDGPGAHLRMSALVTEPVGDDALHGTDCG</sequence>
<reference evidence="1" key="1">
    <citation type="submission" date="2020-03" db="EMBL/GenBank/DDBJ databases">
        <title>The deep terrestrial virosphere.</title>
        <authorList>
            <person name="Holmfeldt K."/>
            <person name="Nilsson E."/>
            <person name="Simone D."/>
            <person name="Lopez-Fernandez M."/>
            <person name="Wu X."/>
            <person name="de Brujin I."/>
            <person name="Lundin D."/>
            <person name="Andersson A."/>
            <person name="Bertilsson S."/>
            <person name="Dopson M."/>
        </authorList>
    </citation>
    <scope>NUCLEOTIDE SEQUENCE</scope>
    <source>
        <strain evidence="1">MM415A00911</strain>
    </source>
</reference>
<gene>
    <name evidence="1" type="ORF">MM415A00911_0002</name>
</gene>
<dbReference type="Gene3D" id="3.30.1330.70">
    <property type="entry name" value="Holliday junction resolvase RusA"/>
    <property type="match status" value="1"/>
</dbReference>
<protein>
    <submittedName>
        <fullName evidence="1">Putative endodeoxyribonuclease</fullName>
    </submittedName>
</protein>
<name>A0A6M3KBY3_9ZZZZ</name>
<dbReference type="SUPFAM" id="SSF103084">
    <property type="entry name" value="Holliday junction resolvase RusA"/>
    <property type="match status" value="1"/>
</dbReference>
<organism evidence="1">
    <name type="scientific">viral metagenome</name>
    <dbReference type="NCBI Taxonomy" id="1070528"/>
    <lineage>
        <taxon>unclassified sequences</taxon>
        <taxon>metagenomes</taxon>
        <taxon>organismal metagenomes</taxon>
    </lineage>
</organism>
<evidence type="ECO:0000313" key="1">
    <source>
        <dbReference type="EMBL" id="QJA79360.1"/>
    </source>
</evidence>
<dbReference type="GO" id="GO:0000287">
    <property type="term" value="F:magnesium ion binding"/>
    <property type="evidence" value="ECO:0007669"/>
    <property type="project" value="InterPro"/>
</dbReference>
<dbReference type="AlphaFoldDB" id="A0A6M3KBY3"/>
<accession>A0A6M3KBY3</accession>
<dbReference type="InterPro" id="IPR036614">
    <property type="entry name" value="RusA-like_sf"/>
</dbReference>
<dbReference type="EMBL" id="MT142378">
    <property type="protein sequence ID" value="QJA79360.1"/>
    <property type="molecule type" value="Genomic_DNA"/>
</dbReference>
<dbReference type="GO" id="GO:0006310">
    <property type="term" value="P:DNA recombination"/>
    <property type="evidence" value="ECO:0007669"/>
    <property type="project" value="InterPro"/>
</dbReference>